<reference evidence="1" key="1">
    <citation type="submission" date="2022-09" db="EMBL/GenBank/DDBJ databases">
        <title>Diverse halophilic archaea isolated from saline environments.</title>
        <authorList>
            <person name="Cui H.-L."/>
        </authorList>
    </citation>
    <scope>NUCLEOTIDE SEQUENCE</scope>
    <source>
        <strain evidence="1">ZS-35-S2</strain>
    </source>
</reference>
<dbReference type="GO" id="GO:0030638">
    <property type="term" value="P:polyketide metabolic process"/>
    <property type="evidence" value="ECO:0007669"/>
    <property type="project" value="InterPro"/>
</dbReference>
<dbReference type="Pfam" id="PF07366">
    <property type="entry name" value="SnoaL"/>
    <property type="match status" value="1"/>
</dbReference>
<evidence type="ECO:0000313" key="2">
    <source>
        <dbReference type="Proteomes" id="UP001057580"/>
    </source>
</evidence>
<dbReference type="RefSeq" id="WP_260593828.1">
    <property type="nucleotide sequence ID" value="NZ_CP104003.1"/>
</dbReference>
<dbReference type="EMBL" id="CP104003">
    <property type="protein sequence ID" value="UWM54836.1"/>
    <property type="molecule type" value="Genomic_DNA"/>
</dbReference>
<dbReference type="Gene3D" id="3.10.450.50">
    <property type="match status" value="1"/>
</dbReference>
<dbReference type="InterPro" id="IPR009959">
    <property type="entry name" value="Cyclase_SnoaL-like"/>
</dbReference>
<dbReference type="PANTHER" id="PTHR38436">
    <property type="entry name" value="POLYKETIDE CYCLASE SNOAL-LIKE DOMAIN"/>
    <property type="match status" value="1"/>
</dbReference>
<accession>A0A9E7R3G0</accession>
<dbReference type="KEGG" id="ssai:N0B31_00825"/>
<dbReference type="GeneID" id="74940921"/>
<name>A0A9E7R3G0_9EURY</name>
<evidence type="ECO:0000313" key="1">
    <source>
        <dbReference type="EMBL" id="UWM54836.1"/>
    </source>
</evidence>
<dbReference type="InterPro" id="IPR032710">
    <property type="entry name" value="NTF2-like_dom_sf"/>
</dbReference>
<proteinExistence type="predicted"/>
<dbReference type="AlphaFoldDB" id="A0A9E7R3G0"/>
<gene>
    <name evidence="1" type="ORF">N0B31_00825</name>
</gene>
<dbReference type="Proteomes" id="UP001057580">
    <property type="component" value="Chromosome"/>
</dbReference>
<dbReference type="PANTHER" id="PTHR38436:SF1">
    <property type="entry name" value="ESTER CYCLASE"/>
    <property type="match status" value="1"/>
</dbReference>
<organism evidence="1 2">
    <name type="scientific">Salinirubellus salinus</name>
    <dbReference type="NCBI Taxonomy" id="1364945"/>
    <lineage>
        <taxon>Archaea</taxon>
        <taxon>Methanobacteriati</taxon>
        <taxon>Methanobacteriota</taxon>
        <taxon>Stenosarchaea group</taxon>
        <taxon>Halobacteria</taxon>
        <taxon>Halobacteriales</taxon>
        <taxon>Natronomonadaceae</taxon>
        <taxon>Salinirubellus</taxon>
    </lineage>
</organism>
<dbReference type="SUPFAM" id="SSF54427">
    <property type="entry name" value="NTF2-like"/>
    <property type="match status" value="1"/>
</dbReference>
<protein>
    <submittedName>
        <fullName evidence="1">Ester cyclase</fullName>
    </submittedName>
</protein>
<keyword evidence="2" id="KW-1185">Reference proteome</keyword>
<sequence>MASQNTRASTAPAASVELVEAYVEMWNTRDSSAIEELVTDWFVMYDPAAPEEGVAGPKGEVHGREGLRQFLEGVTTGYPDFEVEVLDLFADEAGAMYEVRLTGTHEGNLNGLPPTGRRMDVRGVSKLTFDDGRVTEHRVYFDTREVMEQLGMTFPAVLFQLPKLLLGAVRGGR</sequence>